<dbReference type="AlphaFoldDB" id="A0AAP2CKV9"/>
<dbReference type="Gene3D" id="1.10.12.10">
    <property type="entry name" value="Lyase 2-enoyl-coa Hydratase, Chain A, domain 2"/>
    <property type="match status" value="1"/>
</dbReference>
<dbReference type="Proteomes" id="UP001315686">
    <property type="component" value="Unassembled WGS sequence"/>
</dbReference>
<dbReference type="PANTHER" id="PTHR42964:SF1">
    <property type="entry name" value="POLYKETIDE BIOSYNTHESIS ENOYL-COA HYDRATASE PKSH-RELATED"/>
    <property type="match status" value="1"/>
</dbReference>
<name>A0AAP2CKV9_9RHOB</name>
<dbReference type="InterPro" id="IPR029045">
    <property type="entry name" value="ClpP/crotonase-like_dom_sf"/>
</dbReference>
<dbReference type="RefSeq" id="WP_327792505.1">
    <property type="nucleotide sequence ID" value="NZ_JADQAZ010000001.1"/>
</dbReference>
<dbReference type="PANTHER" id="PTHR42964">
    <property type="entry name" value="ENOYL-COA HYDRATASE"/>
    <property type="match status" value="1"/>
</dbReference>
<sequence>MDDLTIEVAGGIARLTLNRPEKHNALSARMISELTEAAALLGADPEVRAVMLTGAGKSFCAGADLGWMRAQIEAGPQERAAEARRIAMMLRALNEMPKPLIGMVQGNAFGGGIGMMSVCDTVVADEAALFGLTETRLGIIPATIGPYVIARMGEGFARRVFMSGNRFGAAKAVELGLISSLHSAAELEAAALAEAAPYLACAPGAVAAAKALTRRLGPVIDDATIDMSIAALIAQWESSEAAEGIAAFFERRPASWVIAP</sequence>
<protein>
    <submittedName>
        <fullName evidence="2">Crotonase/enoyl-CoA hydratase family protein</fullName>
    </submittedName>
</protein>
<dbReference type="Gene3D" id="3.90.226.10">
    <property type="entry name" value="2-enoyl-CoA Hydratase, Chain A, domain 1"/>
    <property type="match status" value="1"/>
</dbReference>
<dbReference type="GO" id="GO:0008300">
    <property type="term" value="P:isoprenoid catabolic process"/>
    <property type="evidence" value="ECO:0007669"/>
    <property type="project" value="TreeGrafter"/>
</dbReference>
<comment type="similarity">
    <text evidence="1">Belongs to the enoyl-CoA hydratase/isomerase family.</text>
</comment>
<evidence type="ECO:0000256" key="1">
    <source>
        <dbReference type="ARBA" id="ARBA00005254"/>
    </source>
</evidence>
<gene>
    <name evidence="2" type="ORF">IV417_02775</name>
</gene>
<proteinExistence type="inferred from homology"/>
<evidence type="ECO:0000313" key="3">
    <source>
        <dbReference type="Proteomes" id="UP001315686"/>
    </source>
</evidence>
<evidence type="ECO:0000313" key="2">
    <source>
        <dbReference type="EMBL" id="MBT0956299.1"/>
    </source>
</evidence>
<dbReference type="SUPFAM" id="SSF52096">
    <property type="entry name" value="ClpP/crotonase"/>
    <property type="match status" value="1"/>
</dbReference>
<dbReference type="InterPro" id="IPR001753">
    <property type="entry name" value="Enoyl-CoA_hydra/iso"/>
</dbReference>
<dbReference type="NCBIfam" id="NF005675">
    <property type="entry name" value="PRK07468.1"/>
    <property type="match status" value="1"/>
</dbReference>
<comment type="caution">
    <text evidence="2">The sequence shown here is derived from an EMBL/GenBank/DDBJ whole genome shotgun (WGS) entry which is preliminary data.</text>
</comment>
<keyword evidence="3" id="KW-1185">Reference proteome</keyword>
<dbReference type="GO" id="GO:0003824">
    <property type="term" value="F:catalytic activity"/>
    <property type="evidence" value="ECO:0007669"/>
    <property type="project" value="UniProtKB-ARBA"/>
</dbReference>
<dbReference type="InterPro" id="IPR014748">
    <property type="entry name" value="Enoyl-CoA_hydra_C"/>
</dbReference>
<accession>A0AAP2CKV9</accession>
<reference evidence="2 3" key="1">
    <citation type="journal article" date="2021" name="Arch. Microbiol.">
        <title>Harenicola maris gen. nov., sp. nov. isolated from the Sea of Japan shallow sediments.</title>
        <authorList>
            <person name="Romanenko L.A."/>
            <person name="Kurilenko V.V."/>
            <person name="Chernysheva N.Y."/>
            <person name="Tekutyeva L.A."/>
            <person name="Velansky P.V."/>
            <person name="Svetashev V.I."/>
            <person name="Isaeva M.P."/>
        </authorList>
    </citation>
    <scope>NUCLEOTIDE SEQUENCE [LARGE SCALE GENOMIC DNA]</scope>
    <source>
        <strain evidence="2 3">KMM 3653</strain>
    </source>
</reference>
<dbReference type="EMBL" id="JADQAZ010000001">
    <property type="protein sequence ID" value="MBT0956299.1"/>
    <property type="molecule type" value="Genomic_DNA"/>
</dbReference>
<organism evidence="2 3">
    <name type="scientific">Harenicola maris</name>
    <dbReference type="NCBI Taxonomy" id="2841044"/>
    <lineage>
        <taxon>Bacteria</taxon>
        <taxon>Pseudomonadati</taxon>
        <taxon>Pseudomonadota</taxon>
        <taxon>Alphaproteobacteria</taxon>
        <taxon>Rhodobacterales</taxon>
        <taxon>Paracoccaceae</taxon>
        <taxon>Harenicola</taxon>
    </lineage>
</organism>
<dbReference type="InterPro" id="IPR051683">
    <property type="entry name" value="Enoyl-CoA_Hydratase/Isomerase"/>
</dbReference>
<dbReference type="Pfam" id="PF00378">
    <property type="entry name" value="ECH_1"/>
    <property type="match status" value="1"/>
</dbReference>
<dbReference type="CDD" id="cd06558">
    <property type="entry name" value="crotonase-like"/>
    <property type="match status" value="1"/>
</dbReference>